<dbReference type="HAMAP" id="MF_00634">
    <property type="entry name" value="UPF0235"/>
    <property type="match status" value="1"/>
</dbReference>
<dbReference type="NCBIfam" id="TIGR00251">
    <property type="entry name" value="DUF167 family protein"/>
    <property type="match status" value="1"/>
</dbReference>
<evidence type="ECO:0000256" key="2">
    <source>
        <dbReference type="HAMAP-Rule" id="MF_00634"/>
    </source>
</evidence>
<dbReference type="SUPFAM" id="SSF69786">
    <property type="entry name" value="YggU-like"/>
    <property type="match status" value="1"/>
</dbReference>
<accession>A0A1W6LEQ8</accession>
<evidence type="ECO:0000313" key="3">
    <source>
        <dbReference type="EMBL" id="ARN22741.1"/>
    </source>
</evidence>
<dbReference type="RefSeq" id="WP_085753047.1">
    <property type="nucleotide sequence ID" value="NZ_BSPR01000018.1"/>
</dbReference>
<dbReference type="PANTHER" id="PTHR13420:SF7">
    <property type="entry name" value="UPF0235 PROTEIN C15ORF40"/>
    <property type="match status" value="1"/>
</dbReference>
<name>A0A1W6LEQ8_9BURK</name>
<dbReference type="PANTHER" id="PTHR13420">
    <property type="entry name" value="UPF0235 PROTEIN C15ORF40"/>
    <property type="match status" value="1"/>
</dbReference>
<dbReference type="SMART" id="SM01152">
    <property type="entry name" value="DUF167"/>
    <property type="match status" value="1"/>
</dbReference>
<sequence length="102" mass="10797">MTSWPCLHTTRTGSLLDVLVAPNAKRTACMGLHGDALRIRLAAPPVDGAANEALLKWVAAELDVARSAVTLQRGDTSKRKQLALDVPADTVAAWLGRVASPE</sequence>
<organism evidence="3 4">
    <name type="scientific">Piscinibacter gummiphilus</name>
    <dbReference type="NCBI Taxonomy" id="946333"/>
    <lineage>
        <taxon>Bacteria</taxon>
        <taxon>Pseudomonadati</taxon>
        <taxon>Pseudomonadota</taxon>
        <taxon>Betaproteobacteria</taxon>
        <taxon>Burkholderiales</taxon>
        <taxon>Sphaerotilaceae</taxon>
        <taxon>Piscinibacter</taxon>
    </lineage>
</organism>
<reference evidence="3 4" key="1">
    <citation type="submission" date="2016-04" db="EMBL/GenBank/DDBJ databases">
        <title>Complete genome sequence of natural rubber-degrading, novel Gram-negative bacterium, Rhizobacter gummiphilus strain NS21.</title>
        <authorList>
            <person name="Tabata M."/>
            <person name="Kasai D."/>
            <person name="Fukuda M."/>
        </authorList>
    </citation>
    <scope>NUCLEOTIDE SEQUENCE [LARGE SCALE GENOMIC DNA]</scope>
    <source>
        <strain evidence="3 4">NS21</strain>
    </source>
</reference>
<evidence type="ECO:0000256" key="1">
    <source>
        <dbReference type="ARBA" id="ARBA00010364"/>
    </source>
</evidence>
<proteinExistence type="inferred from homology"/>
<dbReference type="KEGG" id="rgu:A4W93_24085"/>
<dbReference type="Gene3D" id="3.30.1200.10">
    <property type="entry name" value="YggU-like"/>
    <property type="match status" value="1"/>
</dbReference>
<dbReference type="OrthoDB" id="9800587at2"/>
<dbReference type="Pfam" id="PF02594">
    <property type="entry name" value="DUF167"/>
    <property type="match status" value="1"/>
</dbReference>
<comment type="similarity">
    <text evidence="1 2">Belongs to the UPF0235 family.</text>
</comment>
<dbReference type="InterPro" id="IPR003746">
    <property type="entry name" value="DUF167"/>
</dbReference>
<keyword evidence="4" id="KW-1185">Reference proteome</keyword>
<dbReference type="AlphaFoldDB" id="A0A1W6LEQ8"/>
<dbReference type="GO" id="GO:0005737">
    <property type="term" value="C:cytoplasm"/>
    <property type="evidence" value="ECO:0007669"/>
    <property type="project" value="TreeGrafter"/>
</dbReference>
<dbReference type="InterPro" id="IPR036591">
    <property type="entry name" value="YggU-like_sf"/>
</dbReference>
<dbReference type="EMBL" id="CP015118">
    <property type="protein sequence ID" value="ARN22741.1"/>
    <property type="molecule type" value="Genomic_DNA"/>
</dbReference>
<dbReference type="Proteomes" id="UP000193427">
    <property type="component" value="Chromosome"/>
</dbReference>
<protein>
    <recommendedName>
        <fullName evidence="2">UPF0235 protein A4W93_24085</fullName>
    </recommendedName>
</protein>
<gene>
    <name evidence="3" type="ORF">A4W93_24085</name>
</gene>
<evidence type="ECO:0000313" key="4">
    <source>
        <dbReference type="Proteomes" id="UP000193427"/>
    </source>
</evidence>